<keyword evidence="3" id="KW-0472">Membrane</keyword>
<dbReference type="CDD" id="cd06257">
    <property type="entry name" value="DnaJ"/>
    <property type="match status" value="1"/>
</dbReference>
<dbReference type="InterPro" id="IPR036869">
    <property type="entry name" value="J_dom_sf"/>
</dbReference>
<dbReference type="InterPro" id="IPR018253">
    <property type="entry name" value="DnaJ_domain_CS"/>
</dbReference>
<dbReference type="Proteomes" id="UP001268864">
    <property type="component" value="Unassembled WGS sequence"/>
</dbReference>
<evidence type="ECO:0000256" key="2">
    <source>
        <dbReference type="SAM" id="MobiDB-lite"/>
    </source>
</evidence>
<feature type="region of interest" description="Disordered" evidence="2">
    <location>
        <begin position="68"/>
        <end position="115"/>
    </location>
</feature>
<keyword evidence="6" id="KW-1185">Reference proteome</keyword>
<dbReference type="Gene3D" id="1.10.287.110">
    <property type="entry name" value="DnaJ domain"/>
    <property type="match status" value="1"/>
</dbReference>
<evidence type="ECO:0000256" key="3">
    <source>
        <dbReference type="SAM" id="Phobius"/>
    </source>
</evidence>
<protein>
    <submittedName>
        <fullName evidence="5">J domain-containing protein</fullName>
    </submittedName>
</protein>
<proteinExistence type="predicted"/>
<evidence type="ECO:0000256" key="1">
    <source>
        <dbReference type="ARBA" id="ARBA00023186"/>
    </source>
</evidence>
<feature type="transmembrane region" description="Helical" evidence="3">
    <location>
        <begin position="155"/>
        <end position="176"/>
    </location>
</feature>
<evidence type="ECO:0000313" key="6">
    <source>
        <dbReference type="Proteomes" id="UP001268864"/>
    </source>
</evidence>
<dbReference type="SUPFAM" id="SSF46565">
    <property type="entry name" value="Chaperone J-domain"/>
    <property type="match status" value="1"/>
</dbReference>
<sequence length="215" mass="23301">MTETYYDRLGVTPEADQSEIKAQWKQAVKEKHPDQNDDPDAQQQFIQLKEAYDVLSDPEERERYDRLGHEQYVGGRQHGGTDTGDAYQRDRTTRDGTGADDSDQGRAGQTGDVDWGAHTRGHEAAEHVWKAGSGPTADTAPPTGTAHAGVAERTVAYGGLVLIPGFLSVPILQMWANGAAVGALYTAGLLLLTAILIAGAETVLDTERRIWNPFG</sequence>
<feature type="domain" description="J" evidence="4">
    <location>
        <begin position="4"/>
        <end position="68"/>
    </location>
</feature>
<accession>A0ABU2FQ37</accession>
<dbReference type="RefSeq" id="WP_310900706.1">
    <property type="nucleotide sequence ID" value="NZ_JAMQOS010000004.1"/>
</dbReference>
<feature type="region of interest" description="Disordered" evidence="2">
    <location>
        <begin position="1"/>
        <end position="44"/>
    </location>
</feature>
<reference evidence="5 6" key="1">
    <citation type="submission" date="2022-06" db="EMBL/GenBank/DDBJ databases">
        <title>Halomicroarcula sp. a new haloarchaeum isolate from saline soil.</title>
        <authorList>
            <person name="Strakova D."/>
            <person name="Galisteo C."/>
            <person name="Sanchez-Porro C."/>
            <person name="Ventosa A."/>
        </authorList>
    </citation>
    <scope>NUCLEOTIDE SEQUENCE [LARGE SCALE GENOMIC DNA]</scope>
    <source>
        <strain evidence="5 6">S3CR25-11</strain>
    </source>
</reference>
<keyword evidence="1" id="KW-0143">Chaperone</keyword>
<name>A0ABU2FQ37_9EURY</name>
<dbReference type="InterPro" id="IPR001623">
    <property type="entry name" value="DnaJ_domain"/>
</dbReference>
<dbReference type="EMBL" id="JAMQOS010000004">
    <property type="protein sequence ID" value="MDS0282867.1"/>
    <property type="molecule type" value="Genomic_DNA"/>
</dbReference>
<comment type="caution">
    <text evidence="5">The sequence shown here is derived from an EMBL/GenBank/DDBJ whole genome shotgun (WGS) entry which is preliminary data.</text>
</comment>
<keyword evidence="3" id="KW-1133">Transmembrane helix</keyword>
<gene>
    <name evidence="5" type="ORF">NDI86_12090</name>
</gene>
<dbReference type="SMART" id="SM00271">
    <property type="entry name" value="DnaJ"/>
    <property type="match status" value="1"/>
</dbReference>
<dbReference type="PANTHER" id="PTHR44145:SF3">
    <property type="entry name" value="DNAJ HOMOLOG SUBFAMILY A MEMBER 3, MITOCHONDRIAL"/>
    <property type="match status" value="1"/>
</dbReference>
<dbReference type="PRINTS" id="PR00625">
    <property type="entry name" value="JDOMAIN"/>
</dbReference>
<organism evidence="5 6">
    <name type="scientific">Haloarcula onubensis</name>
    <dbReference type="NCBI Taxonomy" id="2950539"/>
    <lineage>
        <taxon>Archaea</taxon>
        <taxon>Methanobacteriati</taxon>
        <taxon>Methanobacteriota</taxon>
        <taxon>Stenosarchaea group</taxon>
        <taxon>Halobacteria</taxon>
        <taxon>Halobacteriales</taxon>
        <taxon>Haloarculaceae</taxon>
        <taxon>Haloarcula</taxon>
    </lineage>
</organism>
<feature type="transmembrane region" description="Helical" evidence="3">
    <location>
        <begin position="182"/>
        <end position="204"/>
    </location>
</feature>
<dbReference type="Pfam" id="PF00226">
    <property type="entry name" value="DnaJ"/>
    <property type="match status" value="1"/>
</dbReference>
<keyword evidence="3" id="KW-0812">Transmembrane</keyword>
<evidence type="ECO:0000259" key="4">
    <source>
        <dbReference type="PROSITE" id="PS50076"/>
    </source>
</evidence>
<dbReference type="PROSITE" id="PS50076">
    <property type="entry name" value="DNAJ_2"/>
    <property type="match status" value="1"/>
</dbReference>
<evidence type="ECO:0000313" key="5">
    <source>
        <dbReference type="EMBL" id="MDS0282867.1"/>
    </source>
</evidence>
<dbReference type="PANTHER" id="PTHR44145">
    <property type="entry name" value="DNAJ HOMOLOG SUBFAMILY A MEMBER 3, MITOCHONDRIAL"/>
    <property type="match status" value="1"/>
</dbReference>
<dbReference type="PROSITE" id="PS00636">
    <property type="entry name" value="DNAJ_1"/>
    <property type="match status" value="1"/>
</dbReference>
<dbReference type="InterPro" id="IPR051938">
    <property type="entry name" value="Apopto_cytoskel_mod"/>
</dbReference>